<comment type="caution">
    <text evidence="3">The sequence shown here is derived from an EMBL/GenBank/DDBJ whole genome shotgun (WGS) entry which is preliminary data.</text>
</comment>
<dbReference type="PANTHER" id="PTHR14030:SF4">
    <property type="entry name" value="BUB1 KINASE, ISOFORM A-RELATED"/>
    <property type="match status" value="1"/>
</dbReference>
<organism evidence="3 4">
    <name type="scientific">Metschnikowia bicuspidata var. bicuspidata NRRL YB-4993</name>
    <dbReference type="NCBI Taxonomy" id="869754"/>
    <lineage>
        <taxon>Eukaryota</taxon>
        <taxon>Fungi</taxon>
        <taxon>Dikarya</taxon>
        <taxon>Ascomycota</taxon>
        <taxon>Saccharomycotina</taxon>
        <taxon>Pichiomycetes</taxon>
        <taxon>Metschnikowiaceae</taxon>
        <taxon>Metschnikowia</taxon>
    </lineage>
</organism>
<dbReference type="EMBL" id="LXTC01000007">
    <property type="protein sequence ID" value="OBA19313.1"/>
    <property type="molecule type" value="Genomic_DNA"/>
</dbReference>
<dbReference type="Proteomes" id="UP000092555">
    <property type="component" value="Unassembled WGS sequence"/>
</dbReference>
<name>A0A1A0H5X0_9ASCO</name>
<evidence type="ECO:0000259" key="2">
    <source>
        <dbReference type="PROSITE" id="PS51489"/>
    </source>
</evidence>
<dbReference type="InterPro" id="IPR012572">
    <property type="entry name" value="Mad3/Bub1_II"/>
</dbReference>
<dbReference type="PANTHER" id="PTHR14030">
    <property type="entry name" value="MITOTIC CHECKPOINT SERINE/THREONINE-PROTEIN KINASE BUB1"/>
    <property type="match status" value="1"/>
</dbReference>
<protein>
    <recommendedName>
        <fullName evidence="2">BUB1 N-terminal domain-containing protein</fullName>
    </recommendedName>
</protein>
<sequence length="469" mass="53342">MDASIIENEKENIKPLVFGRCALKLGKALVESRAPSLLSKQREKFETDLQSDELDDPLQVYVDFIAWTHNHYPQGANSESGLLHLLERCTSCFRDTAHYKNDPRYLKIWLEYAEYSNSPRDIFVYLAKKSIGQELALYYEQFASFLESKGLTTDAREVFEIGIEKNAWPVKRLQRSFDHFVARSGALETLTPDTSSATKRPLASTVWSESSQPMKKSKLEIHQDLTTATLKETVFAQNPSARINSAALTAKENHISARPWAGEIVKQNELADVDKKPAKFEVFRDNEPSQTEGLEYREENGQTFTLMSQPGKPREKIYVNMKLLYPTPDTEVSLGELLAMSQIERYPEKLKCPTPIKNLVEYRERDQTFTIPLRDDDTVHKPKSPTITMMSRMATNDVLGMFNDAAANANLDDETSKEFEDSTNYDGFHTETIHVESQEIDRKPGPTISTPPTDHYITDEGSSPLLERP</sequence>
<dbReference type="GeneID" id="30028122"/>
<gene>
    <name evidence="3" type="ORF">METBIDRAFT_221572</name>
</gene>
<dbReference type="FunFam" id="1.25.40.430:FF:000003">
    <property type="entry name" value="Checkpoint serine/threonine-protein kinase BUB1"/>
    <property type="match status" value="1"/>
</dbReference>
<dbReference type="InterPro" id="IPR013212">
    <property type="entry name" value="Mad3/Bub1_I"/>
</dbReference>
<feature type="compositionally biased region" description="Basic and acidic residues" evidence="1">
    <location>
        <begin position="430"/>
        <end position="444"/>
    </location>
</feature>
<dbReference type="Pfam" id="PF08311">
    <property type="entry name" value="Mad3_BUB1_I"/>
    <property type="match status" value="1"/>
</dbReference>
<dbReference type="STRING" id="869754.A0A1A0H5X0"/>
<dbReference type="RefSeq" id="XP_018709845.1">
    <property type="nucleotide sequence ID" value="XM_018855146.1"/>
</dbReference>
<reference evidence="3 4" key="1">
    <citation type="submission" date="2016-05" db="EMBL/GenBank/DDBJ databases">
        <title>Comparative genomics of biotechnologically important yeasts.</title>
        <authorList>
            <consortium name="DOE Joint Genome Institute"/>
            <person name="Riley R."/>
            <person name="Haridas S."/>
            <person name="Wolfe K.H."/>
            <person name="Lopes M.R."/>
            <person name="Hittinger C.T."/>
            <person name="Goker M."/>
            <person name="Salamov A."/>
            <person name="Wisecaver J."/>
            <person name="Long T.M."/>
            <person name="Aerts A.L."/>
            <person name="Barry K."/>
            <person name="Choi C."/>
            <person name="Clum A."/>
            <person name="Coughlan A.Y."/>
            <person name="Deshpande S."/>
            <person name="Douglass A.P."/>
            <person name="Hanson S.J."/>
            <person name="Klenk H.-P."/>
            <person name="LaButti K."/>
            <person name="Lapidus A."/>
            <person name="Lindquist E."/>
            <person name="Lipzen A."/>
            <person name="Meier-kolthoff J.P."/>
            <person name="Ohm R.A."/>
            <person name="Otillar R.P."/>
            <person name="Pangilinan J."/>
            <person name="Peng Y."/>
            <person name="Rokas A."/>
            <person name="Rosa C.A."/>
            <person name="Scheuner C."/>
            <person name="Sibirny A.A."/>
            <person name="Slot J.C."/>
            <person name="Stielow J.B."/>
            <person name="Sun H."/>
            <person name="Kurtzman C.P."/>
            <person name="Blackwell M."/>
            <person name="Grigoriev I.V."/>
            <person name="Jeffries T.W."/>
        </authorList>
    </citation>
    <scope>NUCLEOTIDE SEQUENCE [LARGE SCALE GENOMIC DNA]</scope>
    <source>
        <strain evidence="3 4">NRRL YB-4993</strain>
    </source>
</reference>
<dbReference type="PROSITE" id="PS51489">
    <property type="entry name" value="BUB1_N"/>
    <property type="match status" value="1"/>
</dbReference>
<evidence type="ECO:0000256" key="1">
    <source>
        <dbReference type="SAM" id="MobiDB-lite"/>
    </source>
</evidence>
<dbReference type="GO" id="GO:0032991">
    <property type="term" value="C:protein-containing complex"/>
    <property type="evidence" value="ECO:0007669"/>
    <property type="project" value="UniProtKB-ARBA"/>
</dbReference>
<dbReference type="GO" id="GO:0051754">
    <property type="term" value="P:meiotic sister chromatid cohesion, centromeric"/>
    <property type="evidence" value="ECO:0007669"/>
    <property type="project" value="TreeGrafter"/>
</dbReference>
<dbReference type="Pfam" id="PF08171">
    <property type="entry name" value="Mad3_BUB1_II"/>
    <property type="match status" value="1"/>
</dbReference>
<keyword evidence="4" id="KW-1185">Reference proteome</keyword>
<feature type="domain" description="BUB1 N-terminal" evidence="2">
    <location>
        <begin position="45"/>
        <end position="217"/>
    </location>
</feature>
<accession>A0A1A0H5X0</accession>
<dbReference type="InterPro" id="IPR015661">
    <property type="entry name" value="Bub1/Mad3"/>
</dbReference>
<evidence type="ECO:0000313" key="4">
    <source>
        <dbReference type="Proteomes" id="UP000092555"/>
    </source>
</evidence>
<dbReference type="GO" id="GO:0007094">
    <property type="term" value="P:mitotic spindle assembly checkpoint signaling"/>
    <property type="evidence" value="ECO:0007669"/>
    <property type="project" value="InterPro"/>
</dbReference>
<dbReference type="SMART" id="SM00777">
    <property type="entry name" value="Mad3_BUB1_I"/>
    <property type="match status" value="1"/>
</dbReference>
<feature type="region of interest" description="Disordered" evidence="1">
    <location>
        <begin position="430"/>
        <end position="469"/>
    </location>
</feature>
<dbReference type="GO" id="GO:0005634">
    <property type="term" value="C:nucleus"/>
    <property type="evidence" value="ECO:0007669"/>
    <property type="project" value="TreeGrafter"/>
</dbReference>
<dbReference type="GO" id="GO:0004672">
    <property type="term" value="F:protein kinase activity"/>
    <property type="evidence" value="ECO:0007669"/>
    <property type="project" value="TreeGrafter"/>
</dbReference>
<dbReference type="Gene3D" id="6.10.20.170">
    <property type="match status" value="1"/>
</dbReference>
<dbReference type="OrthoDB" id="248495at2759"/>
<proteinExistence type="predicted"/>
<dbReference type="Gene3D" id="1.25.40.430">
    <property type="match status" value="1"/>
</dbReference>
<dbReference type="AlphaFoldDB" id="A0A1A0H5X0"/>
<evidence type="ECO:0000313" key="3">
    <source>
        <dbReference type="EMBL" id="OBA19313.1"/>
    </source>
</evidence>